<dbReference type="Pfam" id="PF07679">
    <property type="entry name" value="I-set"/>
    <property type="match status" value="5"/>
</dbReference>
<feature type="domain" description="Ig-like" evidence="6">
    <location>
        <begin position="6"/>
        <end position="95"/>
    </location>
</feature>
<keyword evidence="3" id="KW-1015">Disulfide bond</keyword>
<feature type="compositionally biased region" description="Low complexity" evidence="5">
    <location>
        <begin position="527"/>
        <end position="545"/>
    </location>
</feature>
<dbReference type="InterPro" id="IPR013783">
    <property type="entry name" value="Ig-like_fold"/>
</dbReference>
<dbReference type="PROSITE" id="PS50835">
    <property type="entry name" value="IG_LIKE"/>
    <property type="match status" value="5"/>
</dbReference>
<evidence type="ECO:0000256" key="5">
    <source>
        <dbReference type="SAM" id="MobiDB-lite"/>
    </source>
</evidence>
<accession>A0A3Q2Z2P3</accession>
<feature type="domain" description="Ig-like" evidence="6">
    <location>
        <begin position="243"/>
        <end position="333"/>
    </location>
</feature>
<dbReference type="Gene3D" id="2.60.40.10">
    <property type="entry name" value="Immunoglobulins"/>
    <property type="match status" value="5"/>
</dbReference>
<dbReference type="InterPro" id="IPR003599">
    <property type="entry name" value="Ig_sub"/>
</dbReference>
<dbReference type="OMA" id="KCKVAGQ"/>
<reference evidence="7" key="2">
    <citation type="submission" date="2025-09" db="UniProtKB">
        <authorList>
            <consortium name="Ensembl"/>
        </authorList>
    </citation>
    <scope>IDENTIFICATION</scope>
</reference>
<dbReference type="InterPro" id="IPR007110">
    <property type="entry name" value="Ig-like_dom"/>
</dbReference>
<dbReference type="AlphaFoldDB" id="A0A3Q2Z2P3"/>
<evidence type="ECO:0000313" key="7">
    <source>
        <dbReference type="Ensembl" id="ENSHCOP00000025772.1"/>
    </source>
</evidence>
<evidence type="ECO:0000313" key="8">
    <source>
        <dbReference type="Proteomes" id="UP000264820"/>
    </source>
</evidence>
<dbReference type="SUPFAM" id="SSF48726">
    <property type="entry name" value="Immunoglobulin"/>
    <property type="match status" value="5"/>
</dbReference>
<dbReference type="PANTHER" id="PTHR12231">
    <property type="entry name" value="CTX-RELATED TYPE I TRANSMEMBRANE PROTEIN"/>
    <property type="match status" value="1"/>
</dbReference>
<feature type="region of interest" description="Disordered" evidence="5">
    <location>
        <begin position="523"/>
        <end position="545"/>
    </location>
</feature>
<feature type="domain" description="Ig-like" evidence="6">
    <location>
        <begin position="341"/>
        <end position="432"/>
    </location>
</feature>
<keyword evidence="4" id="KW-0393">Immunoglobulin domain</keyword>
<name>A0A3Q2Z2P3_HIPCM</name>
<dbReference type="GO" id="GO:0003007">
    <property type="term" value="P:heart morphogenesis"/>
    <property type="evidence" value="ECO:0007669"/>
    <property type="project" value="UniProtKB-ARBA"/>
</dbReference>
<dbReference type="InterPro" id="IPR003598">
    <property type="entry name" value="Ig_sub2"/>
</dbReference>
<evidence type="ECO:0000256" key="2">
    <source>
        <dbReference type="ARBA" id="ARBA00022737"/>
    </source>
</evidence>
<dbReference type="CDD" id="cd00096">
    <property type="entry name" value="Ig"/>
    <property type="match status" value="2"/>
</dbReference>
<evidence type="ECO:0000256" key="3">
    <source>
        <dbReference type="ARBA" id="ARBA00023157"/>
    </source>
</evidence>
<evidence type="ECO:0000256" key="1">
    <source>
        <dbReference type="ARBA" id="ARBA00022729"/>
    </source>
</evidence>
<reference evidence="7" key="1">
    <citation type="submission" date="2025-08" db="UniProtKB">
        <authorList>
            <consortium name="Ensembl"/>
        </authorList>
    </citation>
    <scope>IDENTIFICATION</scope>
</reference>
<keyword evidence="2" id="KW-0677">Repeat</keyword>
<dbReference type="SMART" id="SM00408">
    <property type="entry name" value="IGc2"/>
    <property type="match status" value="5"/>
</dbReference>
<dbReference type="FunFam" id="2.60.40.10:FF:000022">
    <property type="entry name" value="Cardiac titin"/>
    <property type="match status" value="3"/>
</dbReference>
<sequence length="545" mass="59191">GALLQPPYFLEPLEPMEVTSGDAVCLKCHVAGTPEVKVSWFKGDGKVRSSDTCRLEYGKGVACLKLSKATKADVGEYTCKAENKIGTAASTCRLSVQGRSPVPDFAQFVDLISGILHPSTSGTRTTHELLNGSLTDVGFPSSEAKTPPSFPKKIVSLQQTLGSTVRFECRVAGSSPLDVSWLKDGEPVRDGDEFSALYHDNTAALTITRSEMRHAGEYACVATNSVGSASCRAKLTLLEPRYPPVFDRKLSATQAVTVGESVELECHLTGSVPMKVTWSKDHKDIRSGGNYRIRTEDNTAQLSIVKADKGDTGRYSCHATNDVGKDSCSCDVTVKERKNPPIFTKKPSEELEDIEGRLVKMEARVSGSQPMSVLWLKDGADISASDDYDFSFKSNVAVLCIKNSQRDHSGRYSCQATNEAGQAECGVTLKISGHFVKHLLLIKYSTAVTEGERLSLRCHVRGSPPLRIQWMKDRKELTPSATSDVTFSDGTACLEIAAATRRDAGDYICKAANDAGSELCRAKTLEKNPPQKTKQNKQQQQNCAT</sequence>
<proteinExistence type="predicted"/>
<dbReference type="STRING" id="109280.ENSHCOP00000025772"/>
<protein>
    <recommendedName>
        <fullName evidence="6">Ig-like domain-containing protein</fullName>
    </recommendedName>
</protein>
<evidence type="ECO:0000256" key="4">
    <source>
        <dbReference type="ARBA" id="ARBA00023319"/>
    </source>
</evidence>
<organism evidence="7 8">
    <name type="scientific">Hippocampus comes</name>
    <name type="common">Tiger tail seahorse</name>
    <dbReference type="NCBI Taxonomy" id="109280"/>
    <lineage>
        <taxon>Eukaryota</taxon>
        <taxon>Metazoa</taxon>
        <taxon>Chordata</taxon>
        <taxon>Craniata</taxon>
        <taxon>Vertebrata</taxon>
        <taxon>Euteleostomi</taxon>
        <taxon>Actinopterygii</taxon>
        <taxon>Neopterygii</taxon>
        <taxon>Teleostei</taxon>
        <taxon>Neoteleostei</taxon>
        <taxon>Acanthomorphata</taxon>
        <taxon>Syngnathiaria</taxon>
        <taxon>Syngnathiformes</taxon>
        <taxon>Syngnathoidei</taxon>
        <taxon>Syngnathidae</taxon>
        <taxon>Hippocampus</taxon>
    </lineage>
</organism>
<keyword evidence="1" id="KW-0732">Signal</keyword>
<dbReference type="GeneTree" id="ENSGT01110000267173"/>
<keyword evidence="8" id="KW-1185">Reference proteome</keyword>
<dbReference type="SMART" id="SM00409">
    <property type="entry name" value="IG"/>
    <property type="match status" value="5"/>
</dbReference>
<feature type="domain" description="Ig-like" evidence="6">
    <location>
        <begin position="148"/>
        <end position="236"/>
    </location>
</feature>
<dbReference type="InterPro" id="IPR013098">
    <property type="entry name" value="Ig_I-set"/>
</dbReference>
<dbReference type="GO" id="GO:0055013">
    <property type="term" value="P:cardiac muscle cell development"/>
    <property type="evidence" value="ECO:0007669"/>
    <property type="project" value="UniProtKB-ARBA"/>
</dbReference>
<dbReference type="Ensembl" id="ENSHCOT00000020284.1">
    <property type="protein sequence ID" value="ENSHCOP00000025772.1"/>
    <property type="gene ID" value="ENSHCOG00000016174.1"/>
</dbReference>
<dbReference type="InterPro" id="IPR036179">
    <property type="entry name" value="Ig-like_dom_sf"/>
</dbReference>
<dbReference type="PANTHER" id="PTHR12231:SF253">
    <property type="entry name" value="DPR-INTERACTING PROTEIN ETA, ISOFORM B-RELATED"/>
    <property type="match status" value="1"/>
</dbReference>
<feature type="domain" description="Ig-like" evidence="6">
    <location>
        <begin position="437"/>
        <end position="526"/>
    </location>
</feature>
<dbReference type="Proteomes" id="UP000264820">
    <property type="component" value="Unplaced"/>
</dbReference>
<dbReference type="InterPro" id="IPR051170">
    <property type="entry name" value="Neural/epithelial_adhesion"/>
</dbReference>
<dbReference type="FunFam" id="2.60.40.10:FF:000107">
    <property type="entry name" value="Myosin, light chain kinase a"/>
    <property type="match status" value="2"/>
</dbReference>
<evidence type="ECO:0000259" key="6">
    <source>
        <dbReference type="PROSITE" id="PS50835"/>
    </source>
</evidence>